<dbReference type="Proteomes" id="UP000240509">
    <property type="component" value="Unassembled WGS sequence"/>
</dbReference>
<organism evidence="1 2">
    <name type="scientific">Alkalicoccus saliphilus</name>
    <dbReference type="NCBI Taxonomy" id="200989"/>
    <lineage>
        <taxon>Bacteria</taxon>
        <taxon>Bacillati</taxon>
        <taxon>Bacillota</taxon>
        <taxon>Bacilli</taxon>
        <taxon>Bacillales</taxon>
        <taxon>Bacillaceae</taxon>
        <taxon>Alkalicoccus</taxon>
    </lineage>
</organism>
<sequence>MEKIFGQAAPYPPMISFKKRGFTQPKETNVDWFRFWLLSILQKRKTHWLFSSSFITQEAPTARRSTLETDTPE</sequence>
<proteinExistence type="predicted"/>
<protein>
    <submittedName>
        <fullName evidence="1">Uncharacterized protein</fullName>
    </submittedName>
</protein>
<gene>
    <name evidence="1" type="ORF">C6Y45_04085</name>
</gene>
<name>A0A2T4U8W8_9BACI</name>
<evidence type="ECO:0000313" key="1">
    <source>
        <dbReference type="EMBL" id="PTL39830.1"/>
    </source>
</evidence>
<keyword evidence="2" id="KW-1185">Reference proteome</keyword>
<evidence type="ECO:0000313" key="2">
    <source>
        <dbReference type="Proteomes" id="UP000240509"/>
    </source>
</evidence>
<dbReference type="AlphaFoldDB" id="A0A2T4U8W8"/>
<reference evidence="1 2" key="1">
    <citation type="submission" date="2018-03" db="EMBL/GenBank/DDBJ databases">
        <title>Alkalicoccus saliphilus sp. nov., isolated from a mineral pool.</title>
        <authorList>
            <person name="Zhao B."/>
        </authorList>
    </citation>
    <scope>NUCLEOTIDE SEQUENCE [LARGE SCALE GENOMIC DNA]</scope>
    <source>
        <strain evidence="1 2">6AG</strain>
    </source>
</reference>
<accession>A0A2T4U8W8</accession>
<comment type="caution">
    <text evidence="1">The sequence shown here is derived from an EMBL/GenBank/DDBJ whole genome shotgun (WGS) entry which is preliminary data.</text>
</comment>
<dbReference type="EMBL" id="PZJJ01000004">
    <property type="protein sequence ID" value="PTL39830.1"/>
    <property type="molecule type" value="Genomic_DNA"/>
</dbReference>